<dbReference type="InterPro" id="IPR016181">
    <property type="entry name" value="Acyl_CoA_acyltransferase"/>
</dbReference>
<evidence type="ECO:0000259" key="1">
    <source>
        <dbReference type="PROSITE" id="PS51186"/>
    </source>
</evidence>
<evidence type="ECO:0000313" key="3">
    <source>
        <dbReference type="Proteomes" id="UP000184290"/>
    </source>
</evidence>
<evidence type="ECO:0000313" key="2">
    <source>
        <dbReference type="EMBL" id="SHJ16091.1"/>
    </source>
</evidence>
<dbReference type="PROSITE" id="PS51186">
    <property type="entry name" value="GNAT"/>
    <property type="match status" value="1"/>
</dbReference>
<dbReference type="InterPro" id="IPR000182">
    <property type="entry name" value="GNAT_dom"/>
</dbReference>
<comment type="caution">
    <text evidence="2">The sequence shown here is derived from an EMBL/GenBank/DDBJ whole genome shotgun (WGS) entry which is preliminary data.</text>
</comment>
<proteinExistence type="predicted"/>
<accession>A0ABY1IGY2</accession>
<gene>
    <name evidence="2" type="ORF">SAMN02745911_1865</name>
</gene>
<keyword evidence="3" id="KW-1185">Reference proteome</keyword>
<name>A0ABY1IGY2_9HYPH</name>
<dbReference type="Gene3D" id="3.40.630.30">
    <property type="match status" value="1"/>
</dbReference>
<dbReference type="Pfam" id="PF00583">
    <property type="entry name" value="Acetyltransf_1"/>
    <property type="match status" value="1"/>
</dbReference>
<dbReference type="SUPFAM" id="SSF55729">
    <property type="entry name" value="Acyl-CoA N-acyltransferases (Nat)"/>
    <property type="match status" value="1"/>
</dbReference>
<dbReference type="Proteomes" id="UP000184290">
    <property type="component" value="Unassembled WGS sequence"/>
</dbReference>
<reference evidence="2 3" key="1">
    <citation type="submission" date="2016-11" db="EMBL/GenBank/DDBJ databases">
        <authorList>
            <person name="Varghese N."/>
            <person name="Submissions S."/>
        </authorList>
    </citation>
    <scope>NUCLEOTIDE SEQUENCE [LARGE SCALE GENOMIC DNA]</scope>
    <source>
        <strain evidence="2 3">DSM 21988</strain>
    </source>
</reference>
<dbReference type="CDD" id="cd04301">
    <property type="entry name" value="NAT_SF"/>
    <property type="match status" value="1"/>
</dbReference>
<organism evidence="2 3">
    <name type="scientific">Aureimonas altamirensis DSM 21988</name>
    <dbReference type="NCBI Taxonomy" id="1121026"/>
    <lineage>
        <taxon>Bacteria</taxon>
        <taxon>Pseudomonadati</taxon>
        <taxon>Pseudomonadota</taxon>
        <taxon>Alphaproteobacteria</taxon>
        <taxon>Hyphomicrobiales</taxon>
        <taxon>Aurantimonadaceae</taxon>
        <taxon>Aureimonas</taxon>
    </lineage>
</organism>
<feature type="domain" description="N-acetyltransferase" evidence="1">
    <location>
        <begin position="9"/>
        <end position="169"/>
    </location>
</feature>
<dbReference type="RefSeq" id="WP_060604200.1">
    <property type="nucleotide sequence ID" value="NZ_FQZC01000002.1"/>
</dbReference>
<protein>
    <submittedName>
        <fullName evidence="2">Acetyltransferase (GNAT) family protein</fullName>
    </submittedName>
</protein>
<dbReference type="EMBL" id="FQZC01000002">
    <property type="protein sequence ID" value="SHJ16091.1"/>
    <property type="molecule type" value="Genomic_DNA"/>
</dbReference>
<sequence>MNDTTMDQARWRAMADHDVAAVTALADRVHPGLPERPEVFRNRIGLFADGAIVLDTGAAIVGYGVAHPIERLSPPPLDTILDRLEPSADAFYIHDVVVAPERRGRGEARQGIDRLLGIAARFPVTTLISVYGTGPFWARFGFAAIDDAAIGAKLAAYGPDAIYMQRDNRL</sequence>